<organism evidence="1">
    <name type="scientific">termite gut metagenome</name>
    <dbReference type="NCBI Taxonomy" id="433724"/>
    <lineage>
        <taxon>unclassified sequences</taxon>
        <taxon>metagenomes</taxon>
        <taxon>organismal metagenomes</taxon>
    </lineage>
</organism>
<dbReference type="Pfam" id="PF07592">
    <property type="entry name" value="DDE_Tnp_ISAZ013"/>
    <property type="match status" value="1"/>
</dbReference>
<evidence type="ECO:0008006" key="2">
    <source>
        <dbReference type="Google" id="ProtNLM"/>
    </source>
</evidence>
<gene>
    <name evidence="1" type="ORF">EZS27_035602</name>
</gene>
<comment type="caution">
    <text evidence="1">The sequence shown here is derived from an EMBL/GenBank/DDBJ whole genome shotgun (WGS) entry which is preliminary data.</text>
</comment>
<reference evidence="1" key="1">
    <citation type="submission" date="2019-03" db="EMBL/GenBank/DDBJ databases">
        <title>Single cell metagenomics reveals metabolic interactions within the superorganism composed of flagellate Streblomastix strix and complex community of Bacteroidetes bacteria on its surface.</title>
        <authorList>
            <person name="Treitli S.C."/>
            <person name="Kolisko M."/>
            <person name="Husnik F."/>
            <person name="Keeling P."/>
            <person name="Hampl V."/>
        </authorList>
    </citation>
    <scope>NUCLEOTIDE SEQUENCE</scope>
    <source>
        <strain evidence="1">STM</strain>
    </source>
</reference>
<dbReference type="InterPro" id="IPR011518">
    <property type="entry name" value="Transposase_36"/>
</dbReference>
<name>A0A5J4PXW3_9ZZZZ</name>
<evidence type="ECO:0000313" key="1">
    <source>
        <dbReference type="EMBL" id="KAA6313660.1"/>
    </source>
</evidence>
<dbReference type="NCBIfam" id="NF033519">
    <property type="entry name" value="transpos_ISAzo13"/>
    <property type="match status" value="1"/>
</dbReference>
<proteinExistence type="predicted"/>
<dbReference type="EMBL" id="SNRY01005969">
    <property type="protein sequence ID" value="KAA6313660.1"/>
    <property type="molecule type" value="Genomic_DNA"/>
</dbReference>
<sequence length="177" mass="20385">MAIPYGIYDIALNKGWVHVGITKDTAEFALQSIRNWWYKMGIYYHNHANSLLITADGGGSTSSKGKLWKHELQKFANETGMDIEVVHFPPGTSKWNKIEHRLFSYISKNWRGKPLVSYEIIVQLIGSTKTEKGLEVECELDRENYQTGIVIDRSEMENINMIGSSFHAEWNYRIMPI</sequence>
<dbReference type="AlphaFoldDB" id="A0A5J4PXW3"/>
<protein>
    <recommendedName>
        <fullName evidence="2">ISAzo13 family transposase</fullName>
    </recommendedName>
</protein>
<accession>A0A5J4PXW3</accession>